<proteinExistence type="inferred from homology"/>
<feature type="domain" description="Multidrug resistance protein MdtA-like barrel-sandwich hybrid" evidence="5">
    <location>
        <begin position="54"/>
        <end position="195"/>
    </location>
</feature>
<dbReference type="InterPro" id="IPR006143">
    <property type="entry name" value="RND_pump_MFP"/>
</dbReference>
<evidence type="ECO:0000259" key="6">
    <source>
        <dbReference type="Pfam" id="PF25944"/>
    </source>
</evidence>
<dbReference type="GO" id="GO:0046677">
    <property type="term" value="P:response to antibiotic"/>
    <property type="evidence" value="ECO:0007669"/>
    <property type="project" value="TreeGrafter"/>
</dbReference>
<feature type="chain" id="PRO_5021257444" evidence="3">
    <location>
        <begin position="24"/>
        <end position="369"/>
    </location>
</feature>
<evidence type="ECO:0000256" key="2">
    <source>
        <dbReference type="SAM" id="Coils"/>
    </source>
</evidence>
<evidence type="ECO:0000313" key="7">
    <source>
        <dbReference type="EMBL" id="TPP11193.1"/>
    </source>
</evidence>
<dbReference type="SUPFAM" id="SSF111369">
    <property type="entry name" value="HlyD-like secretion proteins"/>
    <property type="match status" value="1"/>
</dbReference>
<dbReference type="InterPro" id="IPR058626">
    <property type="entry name" value="MdtA-like_b-barrel"/>
</dbReference>
<dbReference type="Gene3D" id="1.10.287.470">
    <property type="entry name" value="Helix hairpin bin"/>
    <property type="match status" value="1"/>
</dbReference>
<evidence type="ECO:0000259" key="5">
    <source>
        <dbReference type="Pfam" id="PF25917"/>
    </source>
</evidence>
<sequence length="369" mass="39573">MNRLIATFALVASLILSTCMAQAEEAKRKVVVETPESVDITRYLQSTGSFSAVNAVDLVARVSGTLQEVRFRDGDFVRKGETIFVIEPEPYRISLLTAEADLKQQQANLEQAQANAARQETLSARQVVSESTRESADTQKRVAEAQLTAAEARLRSAALNLSYTEVKAPFDGILGARSTDPGAYVNAAAAPSLATLIQPDPLHLNFSATEQEVILIRKALAGRKISPSEGNPIRVEAALSEGGGYGYAGTLDYIAPEIDRATGTLGLRAVFPNSDRFLSSGMFARVRIPLDTRRVVTVAEMAITSLQGTHSVLVVDDKGVVQQRKVTLGDKTPEGRREVLSGIGEADRVVTLGLGGLRPGQAVEIVDQI</sequence>
<dbReference type="OrthoDB" id="9816569at2"/>
<keyword evidence="2" id="KW-0175">Coiled coil</keyword>
<evidence type="ECO:0000256" key="1">
    <source>
        <dbReference type="ARBA" id="ARBA00009477"/>
    </source>
</evidence>
<accession>A0A504V1N8</accession>
<gene>
    <name evidence="7" type="ORF">FJQ55_10355</name>
</gene>
<comment type="caution">
    <text evidence="7">The sequence shown here is derived from an EMBL/GenBank/DDBJ whole genome shotgun (WGS) entry which is preliminary data.</text>
</comment>
<dbReference type="AlphaFoldDB" id="A0A504V1N8"/>
<organism evidence="7 8">
    <name type="scientific">Rhizobium glycinendophyticum</name>
    <dbReference type="NCBI Taxonomy" id="2589807"/>
    <lineage>
        <taxon>Bacteria</taxon>
        <taxon>Pseudomonadati</taxon>
        <taxon>Pseudomonadota</taxon>
        <taxon>Alphaproteobacteria</taxon>
        <taxon>Hyphomicrobiales</taxon>
        <taxon>Rhizobiaceae</taxon>
        <taxon>Rhizobium/Agrobacterium group</taxon>
        <taxon>Rhizobium</taxon>
    </lineage>
</organism>
<dbReference type="InterPro" id="IPR058624">
    <property type="entry name" value="MdtA-like_HH"/>
</dbReference>
<dbReference type="NCBIfam" id="TIGR01730">
    <property type="entry name" value="RND_mfp"/>
    <property type="match status" value="1"/>
</dbReference>
<dbReference type="EMBL" id="VFYP01000001">
    <property type="protein sequence ID" value="TPP11193.1"/>
    <property type="molecule type" value="Genomic_DNA"/>
</dbReference>
<dbReference type="InterPro" id="IPR058625">
    <property type="entry name" value="MdtA-like_BSH"/>
</dbReference>
<evidence type="ECO:0000259" key="4">
    <source>
        <dbReference type="Pfam" id="PF25876"/>
    </source>
</evidence>
<feature type="domain" description="Multidrug resistance protein MdtA-like beta-barrel" evidence="6">
    <location>
        <begin position="201"/>
        <end position="291"/>
    </location>
</feature>
<dbReference type="GO" id="GO:0005886">
    <property type="term" value="C:plasma membrane"/>
    <property type="evidence" value="ECO:0007669"/>
    <property type="project" value="TreeGrafter"/>
</dbReference>
<dbReference type="PANTHER" id="PTHR30158:SF24">
    <property type="entry name" value="HLYD FAMILY SECRETION PROTEIN"/>
    <property type="match status" value="1"/>
</dbReference>
<dbReference type="Pfam" id="PF25944">
    <property type="entry name" value="Beta-barrel_RND"/>
    <property type="match status" value="1"/>
</dbReference>
<dbReference type="Gene3D" id="2.40.30.170">
    <property type="match status" value="1"/>
</dbReference>
<evidence type="ECO:0000313" key="8">
    <source>
        <dbReference type="Proteomes" id="UP000316429"/>
    </source>
</evidence>
<dbReference type="Pfam" id="PF25876">
    <property type="entry name" value="HH_MFP_RND"/>
    <property type="match status" value="1"/>
</dbReference>
<feature type="domain" description="Multidrug resistance protein MdtA-like alpha-helical hairpin" evidence="4">
    <location>
        <begin position="96"/>
        <end position="164"/>
    </location>
</feature>
<dbReference type="Gene3D" id="2.40.420.20">
    <property type="match status" value="1"/>
</dbReference>
<dbReference type="Pfam" id="PF25917">
    <property type="entry name" value="BSH_RND"/>
    <property type="match status" value="1"/>
</dbReference>
<dbReference type="PANTHER" id="PTHR30158">
    <property type="entry name" value="ACRA/E-RELATED COMPONENT OF DRUG EFFLUX TRANSPORTER"/>
    <property type="match status" value="1"/>
</dbReference>
<evidence type="ECO:0000256" key="3">
    <source>
        <dbReference type="SAM" id="SignalP"/>
    </source>
</evidence>
<dbReference type="Gene3D" id="2.40.50.100">
    <property type="match status" value="1"/>
</dbReference>
<keyword evidence="8" id="KW-1185">Reference proteome</keyword>
<dbReference type="Proteomes" id="UP000316429">
    <property type="component" value="Unassembled WGS sequence"/>
</dbReference>
<dbReference type="GO" id="GO:0022857">
    <property type="term" value="F:transmembrane transporter activity"/>
    <property type="evidence" value="ECO:0007669"/>
    <property type="project" value="InterPro"/>
</dbReference>
<dbReference type="GO" id="GO:0030313">
    <property type="term" value="C:cell envelope"/>
    <property type="evidence" value="ECO:0007669"/>
    <property type="project" value="UniProtKB-SubCell"/>
</dbReference>
<comment type="similarity">
    <text evidence="1">Belongs to the membrane fusion protein (MFP) (TC 8.A.1) family.</text>
</comment>
<dbReference type="RefSeq" id="WP_140827704.1">
    <property type="nucleotide sequence ID" value="NZ_VFYP01000001.1"/>
</dbReference>
<name>A0A504V1N8_9HYPH</name>
<protein>
    <submittedName>
        <fullName evidence="7">Efflux RND transporter periplasmic adaptor subunit</fullName>
    </submittedName>
</protein>
<feature type="signal peptide" evidence="3">
    <location>
        <begin position="1"/>
        <end position="23"/>
    </location>
</feature>
<feature type="coiled-coil region" evidence="2">
    <location>
        <begin position="95"/>
        <end position="160"/>
    </location>
</feature>
<reference evidence="7 8" key="1">
    <citation type="submission" date="2019-06" db="EMBL/GenBank/DDBJ databases">
        <title>Rhizobium sp. CL12 isolated from roots of soybean.</title>
        <authorList>
            <person name="Wang C."/>
        </authorList>
    </citation>
    <scope>NUCLEOTIDE SEQUENCE [LARGE SCALE GENOMIC DNA]</scope>
    <source>
        <strain evidence="7 8">CL12</strain>
    </source>
</reference>
<keyword evidence="3" id="KW-0732">Signal</keyword>